<gene>
    <name evidence="1" type="ORF">VF724_10870</name>
</gene>
<reference evidence="1" key="1">
    <citation type="submission" date="2023-12" db="EMBL/GenBank/DDBJ databases">
        <title>Fervidustalea candida gen. nov., sp. nov., a novel member of the family Paenibacillaceae isolated from a geothermal area.</title>
        <authorList>
            <person name="Li W.-J."/>
            <person name="Jiao J.-Y."/>
            <person name="Chen Y."/>
        </authorList>
    </citation>
    <scope>NUCLEOTIDE SEQUENCE</scope>
    <source>
        <strain evidence="1">SYSU GA230002</strain>
    </source>
</reference>
<organism evidence="1 2">
    <name type="scientific">Ferviditalea candida</name>
    <dbReference type="NCBI Taxonomy" id="3108399"/>
    <lineage>
        <taxon>Bacteria</taxon>
        <taxon>Bacillati</taxon>
        <taxon>Bacillota</taxon>
        <taxon>Bacilli</taxon>
        <taxon>Bacillales</taxon>
        <taxon>Paenibacillaceae</taxon>
        <taxon>Ferviditalea</taxon>
    </lineage>
</organism>
<evidence type="ECO:0000313" key="1">
    <source>
        <dbReference type="EMBL" id="MEB3102164.1"/>
    </source>
</evidence>
<sequence>MDTSKEKHQRDVPSAREVRRACNRELFRTMKRLKIWIPPDQIVKAEEIYFHKVIGNLPWIIESRSNRKALSDWWEENVAPEIAELWSVELHELSRAFRDAFGG</sequence>
<protein>
    <submittedName>
        <fullName evidence="1">Dehydrogenase</fullName>
    </submittedName>
</protein>
<proteinExistence type="predicted"/>
<accession>A0ABU5ZI61</accession>
<evidence type="ECO:0000313" key="2">
    <source>
        <dbReference type="Proteomes" id="UP001310386"/>
    </source>
</evidence>
<name>A0ABU5ZI61_9BACL</name>
<dbReference type="EMBL" id="JAYJLD010000014">
    <property type="protein sequence ID" value="MEB3102164.1"/>
    <property type="molecule type" value="Genomic_DNA"/>
</dbReference>
<keyword evidence="2" id="KW-1185">Reference proteome</keyword>
<dbReference type="RefSeq" id="WP_371754283.1">
    <property type="nucleotide sequence ID" value="NZ_JAYJLD010000014.1"/>
</dbReference>
<dbReference type="Proteomes" id="UP001310386">
    <property type="component" value="Unassembled WGS sequence"/>
</dbReference>
<comment type="caution">
    <text evidence="1">The sequence shown here is derived from an EMBL/GenBank/DDBJ whole genome shotgun (WGS) entry which is preliminary data.</text>
</comment>